<dbReference type="SUPFAM" id="SSF81383">
    <property type="entry name" value="F-box domain"/>
    <property type="match status" value="1"/>
</dbReference>
<dbReference type="CDD" id="cd22157">
    <property type="entry name" value="F-box_AtFBW1-like"/>
    <property type="match status" value="1"/>
</dbReference>
<feature type="compositionally biased region" description="Basic residues" evidence="1">
    <location>
        <begin position="20"/>
        <end position="33"/>
    </location>
</feature>
<dbReference type="InterPro" id="IPR036047">
    <property type="entry name" value="F-box-like_dom_sf"/>
</dbReference>
<dbReference type="PROSITE" id="PS50181">
    <property type="entry name" value="FBOX"/>
    <property type="match status" value="1"/>
</dbReference>
<proteinExistence type="predicted"/>
<dbReference type="Pfam" id="PF07734">
    <property type="entry name" value="FBA_1"/>
    <property type="match status" value="1"/>
</dbReference>
<dbReference type="Gene3D" id="1.20.1280.50">
    <property type="match status" value="1"/>
</dbReference>
<organism evidence="3 4">
    <name type="scientific">Aquilegia coerulea</name>
    <name type="common">Rocky mountain columbine</name>
    <dbReference type="NCBI Taxonomy" id="218851"/>
    <lineage>
        <taxon>Eukaryota</taxon>
        <taxon>Viridiplantae</taxon>
        <taxon>Streptophyta</taxon>
        <taxon>Embryophyta</taxon>
        <taxon>Tracheophyta</taxon>
        <taxon>Spermatophyta</taxon>
        <taxon>Magnoliopsida</taxon>
        <taxon>Ranunculales</taxon>
        <taxon>Ranunculaceae</taxon>
        <taxon>Thalictroideae</taxon>
        <taxon>Aquilegia</taxon>
    </lineage>
</organism>
<feature type="domain" description="F-box" evidence="2">
    <location>
        <begin position="48"/>
        <end position="94"/>
    </location>
</feature>
<dbReference type="EMBL" id="KZ305026">
    <property type="protein sequence ID" value="PIA54112.1"/>
    <property type="molecule type" value="Genomic_DNA"/>
</dbReference>
<evidence type="ECO:0000313" key="3">
    <source>
        <dbReference type="EMBL" id="PIA54112.1"/>
    </source>
</evidence>
<evidence type="ECO:0000256" key="1">
    <source>
        <dbReference type="SAM" id="MobiDB-lite"/>
    </source>
</evidence>
<dbReference type="Pfam" id="PF00646">
    <property type="entry name" value="F-box"/>
    <property type="match status" value="1"/>
</dbReference>
<dbReference type="PANTHER" id="PTHR31672">
    <property type="entry name" value="BNACNNG10540D PROTEIN"/>
    <property type="match status" value="1"/>
</dbReference>
<sequence length="445" mass="51581">MKININKKRRRISAKGKLKLQHTSINKKKKRRISAKDEEETTILTRQQHLSNVLPHDIMLDILSRLPVEPLLRFRSVSRSWNYLIRKDHYFINMHLSRSQIQPTVKETLMFFDTKGKSGLYSLDYNQKSIRLVPPIHRDLRSRYICTKDDYIWGICNGLICTGNISNMSLCISNPSTAEYRKVPYFKGSTTELKKVPCTEEIFEFSCHGFGYNPNADDYVVLKLTTYQAEEHQFLSGVTVYSLRNNSWRRIQNIPYEVFYLLPGQFVNGSLHWLAYSKMISIGDEEDKFEVAKYAILAFEITTENFLEVPMPESAESVEAQFGCFMYVSQYQGKFCLFQDNNITTSLFDLTTSFDLWVMNEYRVKESWVKLFNIQNPDNTRGPFTDFLLCLTKEGSILMQSYSSGGLILYDLKDTSGSDILDVKIAKKLGTVHSYVPSISRCQFD</sequence>
<reference evidence="3 4" key="1">
    <citation type="submission" date="2017-09" db="EMBL/GenBank/DDBJ databases">
        <title>WGS assembly of Aquilegia coerulea Goldsmith.</title>
        <authorList>
            <person name="Hodges S."/>
            <person name="Kramer E."/>
            <person name="Nordborg M."/>
            <person name="Tomkins J."/>
            <person name="Borevitz J."/>
            <person name="Derieg N."/>
            <person name="Yan J."/>
            <person name="Mihaltcheva S."/>
            <person name="Hayes R.D."/>
            <person name="Rokhsar D."/>
        </authorList>
    </citation>
    <scope>NUCLEOTIDE SEQUENCE [LARGE SCALE GENOMIC DNA]</scope>
    <source>
        <strain evidence="4">cv. Goldsmith</strain>
    </source>
</reference>
<dbReference type="InParanoid" id="A0A2G5EEE2"/>
<dbReference type="OrthoDB" id="591557at2759"/>
<dbReference type="SMART" id="SM00256">
    <property type="entry name" value="FBOX"/>
    <property type="match status" value="1"/>
</dbReference>
<dbReference type="InterPro" id="IPR001810">
    <property type="entry name" value="F-box_dom"/>
</dbReference>
<evidence type="ECO:0000259" key="2">
    <source>
        <dbReference type="PROSITE" id="PS50181"/>
    </source>
</evidence>
<dbReference type="Proteomes" id="UP000230069">
    <property type="component" value="Unassembled WGS sequence"/>
</dbReference>
<feature type="region of interest" description="Disordered" evidence="1">
    <location>
        <begin position="20"/>
        <end position="39"/>
    </location>
</feature>
<dbReference type="InterPro" id="IPR017451">
    <property type="entry name" value="F-box-assoc_interact_dom"/>
</dbReference>
<dbReference type="STRING" id="218851.A0A2G5EEE2"/>
<evidence type="ECO:0000313" key="4">
    <source>
        <dbReference type="Proteomes" id="UP000230069"/>
    </source>
</evidence>
<protein>
    <recommendedName>
        <fullName evidence="2">F-box domain-containing protein</fullName>
    </recommendedName>
</protein>
<dbReference type="InterPro" id="IPR050796">
    <property type="entry name" value="SCF_F-box_component"/>
</dbReference>
<keyword evidence="4" id="KW-1185">Reference proteome</keyword>
<name>A0A2G5EEE2_AQUCA</name>
<gene>
    <name evidence="3" type="ORF">AQUCO_00900585v1</name>
</gene>
<dbReference type="AlphaFoldDB" id="A0A2G5EEE2"/>
<dbReference type="InterPro" id="IPR006527">
    <property type="entry name" value="F-box-assoc_dom_typ1"/>
</dbReference>
<accession>A0A2G5EEE2</accession>
<dbReference type="FunCoup" id="A0A2G5EEE2">
    <property type="interactions" value="70"/>
</dbReference>
<dbReference type="PANTHER" id="PTHR31672:SF13">
    <property type="entry name" value="F-BOX PROTEIN CPR30-LIKE"/>
    <property type="match status" value="1"/>
</dbReference>
<dbReference type="NCBIfam" id="TIGR01640">
    <property type="entry name" value="F_box_assoc_1"/>
    <property type="match status" value="1"/>
</dbReference>